<dbReference type="AlphaFoldDB" id="A0A7D4T0L4"/>
<evidence type="ECO:0000259" key="2">
    <source>
        <dbReference type="Pfam" id="PF00849"/>
    </source>
</evidence>
<reference evidence="3 4" key="1">
    <citation type="submission" date="2020-05" db="EMBL/GenBank/DDBJ databases">
        <title>Thiomicrorhabdus sediminis sp.nov. and Thiomicrorhabdus xiamenensis sp.nov., novel sulfur-oxidizing bacteria isolated from coastal sediment.</title>
        <authorList>
            <person name="Liu X."/>
        </authorList>
    </citation>
    <scope>NUCLEOTIDE SEQUENCE [LARGE SCALE GENOMIC DNA]</scope>
    <source>
        <strain evidence="3 4">G2</strain>
    </source>
</reference>
<feature type="domain" description="Pseudouridine synthase RsuA/RluA-like" evidence="2">
    <location>
        <begin position="9"/>
        <end position="156"/>
    </location>
</feature>
<dbReference type="EMBL" id="CP054020">
    <property type="protein sequence ID" value="QKI89302.1"/>
    <property type="molecule type" value="Genomic_DNA"/>
</dbReference>
<dbReference type="RefSeq" id="WP_173285200.1">
    <property type="nucleotide sequence ID" value="NZ_CP054020.1"/>
</dbReference>
<dbReference type="Proteomes" id="UP000504724">
    <property type="component" value="Chromosome"/>
</dbReference>
<dbReference type="GO" id="GO:0003723">
    <property type="term" value="F:RNA binding"/>
    <property type="evidence" value="ECO:0007669"/>
    <property type="project" value="InterPro"/>
</dbReference>
<dbReference type="NCBIfam" id="TIGR01621">
    <property type="entry name" value="RluA-like"/>
    <property type="match status" value="1"/>
</dbReference>
<dbReference type="InterPro" id="IPR050188">
    <property type="entry name" value="RluA_PseudoU_synthase"/>
</dbReference>
<gene>
    <name evidence="3" type="ORF">HQN79_06840</name>
</gene>
<dbReference type="KEGG" id="txa:HQN79_06840"/>
<dbReference type="Pfam" id="PF00849">
    <property type="entry name" value="PseudoU_synth_2"/>
    <property type="match status" value="1"/>
</dbReference>
<dbReference type="GO" id="GO:0140098">
    <property type="term" value="F:catalytic activity, acting on RNA"/>
    <property type="evidence" value="ECO:0007669"/>
    <property type="project" value="UniProtKB-ARBA"/>
</dbReference>
<comment type="similarity">
    <text evidence="1">Belongs to the pseudouridine synthase RluA family.</text>
</comment>
<keyword evidence="4" id="KW-1185">Reference proteome</keyword>
<dbReference type="GO" id="GO:0009982">
    <property type="term" value="F:pseudouridine synthase activity"/>
    <property type="evidence" value="ECO:0007669"/>
    <property type="project" value="InterPro"/>
</dbReference>
<evidence type="ECO:0000256" key="1">
    <source>
        <dbReference type="ARBA" id="ARBA00010876"/>
    </source>
</evidence>
<dbReference type="PANTHER" id="PTHR21600">
    <property type="entry name" value="MITOCHONDRIAL RNA PSEUDOURIDINE SYNTHASE"/>
    <property type="match status" value="1"/>
</dbReference>
<dbReference type="PANTHER" id="PTHR21600:SF87">
    <property type="entry name" value="RNA PSEUDOURIDYLATE SYNTHASE DOMAIN-CONTAINING PROTEIN 1"/>
    <property type="match status" value="1"/>
</dbReference>
<dbReference type="InterPro" id="IPR006224">
    <property type="entry name" value="PsdUridine_synth_RluA-like_CS"/>
</dbReference>
<name>A0A7D4T0L4_9GAMM</name>
<dbReference type="SUPFAM" id="SSF55120">
    <property type="entry name" value="Pseudouridine synthase"/>
    <property type="match status" value="1"/>
</dbReference>
<dbReference type="CDD" id="cd02869">
    <property type="entry name" value="PseudoU_synth_RluA_like"/>
    <property type="match status" value="1"/>
</dbReference>
<dbReference type="InterPro" id="IPR006145">
    <property type="entry name" value="PsdUridine_synth_RsuA/RluA"/>
</dbReference>
<dbReference type="InterPro" id="IPR006508">
    <property type="entry name" value="PsdUridine_synth_RluA-like"/>
</dbReference>
<dbReference type="PROSITE" id="PS01129">
    <property type="entry name" value="PSI_RLU"/>
    <property type="match status" value="1"/>
</dbReference>
<accession>A0A7D4T0L4</accession>
<evidence type="ECO:0000313" key="3">
    <source>
        <dbReference type="EMBL" id="QKI89302.1"/>
    </source>
</evidence>
<sequence length="229" mass="25898">MQLLRDHADFIIVDKPPGVNFHGEAGENGFQCGVADMAAKQFGYSKLWSVHRLDKMTSGLLILAKNAEAAAQLSVMFAERKIAKFYLALADKKPKKKQGWIKGDMLPARRGSFMLAKTMNNPAVTQFLSTSVQAGLRLFLIKPHTGKTHQIRVALKSLGSPVIGDHRYQNLQDADRYDRGYLHAYALDFNWHGETIRLLCKPQQGEWFNLPAVQTKLDEWQSPWLLFKS</sequence>
<dbReference type="Gene3D" id="3.30.2350.10">
    <property type="entry name" value="Pseudouridine synthase"/>
    <property type="match status" value="1"/>
</dbReference>
<evidence type="ECO:0000313" key="4">
    <source>
        <dbReference type="Proteomes" id="UP000504724"/>
    </source>
</evidence>
<dbReference type="InterPro" id="IPR020103">
    <property type="entry name" value="PsdUridine_synth_cat_dom_sf"/>
</dbReference>
<proteinExistence type="inferred from homology"/>
<protein>
    <submittedName>
        <fullName evidence="3">TIGR01621 family pseudouridine synthase</fullName>
    </submittedName>
</protein>
<dbReference type="GO" id="GO:0000455">
    <property type="term" value="P:enzyme-directed rRNA pseudouridine synthesis"/>
    <property type="evidence" value="ECO:0007669"/>
    <property type="project" value="TreeGrafter"/>
</dbReference>
<organism evidence="3 4">
    <name type="scientific">Thiomicrorhabdus xiamenensis</name>
    <dbReference type="NCBI Taxonomy" id="2739063"/>
    <lineage>
        <taxon>Bacteria</taxon>
        <taxon>Pseudomonadati</taxon>
        <taxon>Pseudomonadota</taxon>
        <taxon>Gammaproteobacteria</taxon>
        <taxon>Thiotrichales</taxon>
        <taxon>Piscirickettsiaceae</taxon>
        <taxon>Thiomicrorhabdus</taxon>
    </lineage>
</organism>